<gene>
    <name evidence="1" type="ordered locus">B005_2091</name>
</gene>
<reference evidence="2" key="2">
    <citation type="submission" date="2012-08" db="EMBL/GenBank/DDBJ databases">
        <title>Whole-genome sequence of Nocardiopsis alba strain ATCC BAA-2165 associated with honeybees.</title>
        <authorList>
            <person name="Qiao J."/>
            <person name="Chen L."/>
            <person name="Li Y."/>
            <person name="Wang J."/>
            <person name="Zhang W."/>
            <person name="Chen S."/>
        </authorList>
    </citation>
    <scope>NUCLEOTIDE SEQUENCE [LARGE SCALE GENOMIC DNA]</scope>
    <source>
        <strain evidence="2">ATCC BAA-2165 / BE74</strain>
    </source>
</reference>
<reference evidence="1 2" key="1">
    <citation type="journal article" date="2012" name="J. Bacteriol.">
        <title>Whole-Genome Sequence of Nocardiopsis alba Strain ATCC BAA-2165, Associated with Honeybees.</title>
        <authorList>
            <person name="Qiao J."/>
            <person name="Chen L."/>
            <person name="Li Y."/>
            <person name="Wang J."/>
            <person name="Zhang W."/>
            <person name="Chen S."/>
        </authorList>
    </citation>
    <scope>NUCLEOTIDE SEQUENCE [LARGE SCALE GENOMIC DNA]</scope>
    <source>
        <strain evidence="2">ATCC BAA-2165 / BE74</strain>
    </source>
</reference>
<dbReference type="HOGENOM" id="CLU_3346452_0_0_11"/>
<dbReference type="EMBL" id="CP003788">
    <property type="protein sequence ID" value="AFR09239.1"/>
    <property type="molecule type" value="Genomic_DNA"/>
</dbReference>
<name>J7LEH1_NOCAA</name>
<dbReference type="KEGG" id="nal:B005_2091"/>
<sequence>MFRETMIGALTLPQQSGARRGIRETLSACAPIAGVFR</sequence>
<dbReference type="AlphaFoldDB" id="J7LEH1"/>
<proteinExistence type="predicted"/>
<dbReference type="Proteomes" id="UP000003779">
    <property type="component" value="Chromosome"/>
</dbReference>
<protein>
    <submittedName>
        <fullName evidence="1">Uncharacterized protein</fullName>
    </submittedName>
</protein>
<accession>J7LEH1</accession>
<evidence type="ECO:0000313" key="2">
    <source>
        <dbReference type="Proteomes" id="UP000003779"/>
    </source>
</evidence>
<evidence type="ECO:0000313" key="1">
    <source>
        <dbReference type="EMBL" id="AFR09239.1"/>
    </source>
</evidence>
<organism evidence="1 2">
    <name type="scientific">Nocardiopsis alba (strain ATCC BAA-2165 / BE74)</name>
    <dbReference type="NCBI Taxonomy" id="1205910"/>
    <lineage>
        <taxon>Bacteria</taxon>
        <taxon>Bacillati</taxon>
        <taxon>Actinomycetota</taxon>
        <taxon>Actinomycetes</taxon>
        <taxon>Streptosporangiales</taxon>
        <taxon>Nocardiopsidaceae</taxon>
        <taxon>Nocardiopsis</taxon>
    </lineage>
</organism>